<evidence type="ECO:0000256" key="7">
    <source>
        <dbReference type="SAM" id="Phobius"/>
    </source>
</evidence>
<evidence type="ECO:0000256" key="1">
    <source>
        <dbReference type="ARBA" id="ARBA00004128"/>
    </source>
</evidence>
<evidence type="ECO:0000256" key="4">
    <source>
        <dbReference type="ARBA" id="ARBA00022989"/>
    </source>
</evidence>
<evidence type="ECO:0000256" key="3">
    <source>
        <dbReference type="ARBA" id="ARBA00022692"/>
    </source>
</evidence>
<evidence type="ECO:0000313" key="9">
    <source>
        <dbReference type="EMBL" id="KAK2625103.1"/>
    </source>
</evidence>
<feature type="transmembrane region" description="Helical" evidence="7">
    <location>
        <begin position="410"/>
        <end position="435"/>
    </location>
</feature>
<dbReference type="InterPro" id="IPR004331">
    <property type="entry name" value="SPX_dom"/>
</dbReference>
<dbReference type="AlphaFoldDB" id="A0AAD9SV06"/>
<protein>
    <recommendedName>
        <fullName evidence="8">SPX domain-containing protein</fullName>
    </recommendedName>
</protein>
<name>A0AAD9SV06_9HELO</name>
<keyword evidence="3 7" id="KW-0812">Transmembrane</keyword>
<feature type="transmembrane region" description="Helical" evidence="7">
    <location>
        <begin position="381"/>
        <end position="403"/>
    </location>
</feature>
<evidence type="ECO:0000256" key="2">
    <source>
        <dbReference type="ARBA" id="ARBA00022554"/>
    </source>
</evidence>
<comment type="subcellular location">
    <subcellularLocation>
        <location evidence="1">Vacuole membrane</location>
        <topology evidence="1">Multi-pass membrane protein</topology>
    </subcellularLocation>
</comment>
<comment type="caution">
    <text evidence="9">The sequence shown here is derived from an EMBL/GenBank/DDBJ whole genome shotgun (WGS) entry which is preliminary data.</text>
</comment>
<dbReference type="GO" id="GO:0006799">
    <property type="term" value="P:polyphosphate biosynthetic process"/>
    <property type="evidence" value="ECO:0007669"/>
    <property type="project" value="UniProtKB-ARBA"/>
</dbReference>
<keyword evidence="2" id="KW-0926">Vacuole</keyword>
<evidence type="ECO:0000313" key="10">
    <source>
        <dbReference type="Proteomes" id="UP001285354"/>
    </source>
</evidence>
<dbReference type="InterPro" id="IPR051572">
    <property type="entry name" value="VTC_Complex_Subunit"/>
</dbReference>
<reference evidence="9" key="1">
    <citation type="submission" date="2023-06" db="EMBL/GenBank/DDBJ databases">
        <title>Draft genome of Marssonina rosae.</title>
        <authorList>
            <person name="Cheng Q."/>
        </authorList>
    </citation>
    <scope>NUCLEOTIDE SEQUENCE</scope>
    <source>
        <strain evidence="9">R4</strain>
    </source>
</reference>
<feature type="transmembrane region" description="Helical" evidence="7">
    <location>
        <begin position="345"/>
        <end position="369"/>
    </location>
</feature>
<feature type="region of interest" description="Disordered" evidence="6">
    <location>
        <begin position="196"/>
        <end position="227"/>
    </location>
</feature>
<dbReference type="EMBL" id="JAUBYV010000008">
    <property type="protein sequence ID" value="KAK2625103.1"/>
    <property type="molecule type" value="Genomic_DNA"/>
</dbReference>
<evidence type="ECO:0000259" key="8">
    <source>
        <dbReference type="PROSITE" id="PS51382"/>
    </source>
</evidence>
<accession>A0AAD9SV06</accession>
<keyword evidence="4 7" id="KW-1133">Transmembrane helix</keyword>
<sequence>MKYGQTFQAQSVPAWAAYNVDYDELKNLIKVNTTKDQGQAIAIPGHADRGLEKFENFFFNELLNQHERVGLFVKSKADEVSRRLQYLQKSVLRLLARTSPSTAREPTQRQVDKFAKYNSRIERCGDDIRSLQRFVSAQRMAFHKILKKYKKWTSSSSLVVRFNDEVLSNPKSFVQRDFGPLLSQYQDLAINLRSSTPALSETVSPSSSRRHSRRPSTRIPVEPHPQEYWNEYDNGSEAGDEPYHIYINPDDSFPGVKTIEYVFSKVKRPMESVKSWFTPGTSPGEQRPILASRDSYFNEQNSLLDTDAEDDAYASTNEFPAGYMAHYATFPSINDQKFSRHREMLLFRGMVGSFAGSLTLIFITSILFATGRRKLMAEVDAGAVTGCIASLCAAFAGITAALCRKETLGWLHITCVWVAFVGLLTLNLMLLFLVLSNLRS</sequence>
<gene>
    <name evidence="9" type="ORF">QTJ16_005472</name>
</gene>
<evidence type="ECO:0000256" key="5">
    <source>
        <dbReference type="ARBA" id="ARBA00023136"/>
    </source>
</evidence>
<keyword evidence="5 7" id="KW-0472">Membrane</keyword>
<dbReference type="Proteomes" id="UP001285354">
    <property type="component" value="Unassembled WGS sequence"/>
</dbReference>
<dbReference type="PROSITE" id="PS51382">
    <property type="entry name" value="SPX"/>
    <property type="match status" value="1"/>
</dbReference>
<proteinExistence type="predicted"/>
<dbReference type="GO" id="GO:0005774">
    <property type="term" value="C:vacuolar membrane"/>
    <property type="evidence" value="ECO:0007669"/>
    <property type="project" value="UniProtKB-SubCell"/>
</dbReference>
<dbReference type="CDD" id="cd14474">
    <property type="entry name" value="SPX_YDR089W"/>
    <property type="match status" value="1"/>
</dbReference>
<feature type="domain" description="SPX" evidence="8">
    <location>
        <begin position="1"/>
        <end position="163"/>
    </location>
</feature>
<evidence type="ECO:0000256" key="6">
    <source>
        <dbReference type="SAM" id="MobiDB-lite"/>
    </source>
</evidence>
<organism evidence="9 10">
    <name type="scientific">Diplocarpon rosae</name>
    <dbReference type="NCBI Taxonomy" id="946125"/>
    <lineage>
        <taxon>Eukaryota</taxon>
        <taxon>Fungi</taxon>
        <taxon>Dikarya</taxon>
        <taxon>Ascomycota</taxon>
        <taxon>Pezizomycotina</taxon>
        <taxon>Leotiomycetes</taxon>
        <taxon>Helotiales</taxon>
        <taxon>Drepanopezizaceae</taxon>
        <taxon>Diplocarpon</taxon>
    </lineage>
</organism>
<dbReference type="PANTHER" id="PTHR46140:SF1">
    <property type="entry name" value="VACUOLAR TRANSPORTER CHAPERONE COMPLEX SUBUNIT 4-RELATED"/>
    <property type="match status" value="1"/>
</dbReference>
<dbReference type="PANTHER" id="PTHR46140">
    <property type="entry name" value="VACUOLAR TRANSPORTER CHAPERONE 1-RELATED"/>
    <property type="match status" value="1"/>
</dbReference>
<keyword evidence="10" id="KW-1185">Reference proteome</keyword>